<evidence type="ECO:0000256" key="4">
    <source>
        <dbReference type="ARBA" id="ARBA00022801"/>
    </source>
</evidence>
<evidence type="ECO:0000256" key="5">
    <source>
        <dbReference type="ARBA" id="ARBA00023157"/>
    </source>
</evidence>
<dbReference type="InterPro" id="IPR036026">
    <property type="entry name" value="Seven-hairpin_glycosidases"/>
</dbReference>
<keyword evidence="11" id="KW-1185">Reference proteome</keyword>
<dbReference type="Proteomes" id="UP000053317">
    <property type="component" value="Unassembled WGS sequence"/>
</dbReference>
<dbReference type="AlphaFoldDB" id="A0A0G2F004"/>
<dbReference type="EMBL" id="LCWF01000022">
    <property type="protein sequence ID" value="KKY27626.1"/>
    <property type="molecule type" value="Genomic_DNA"/>
</dbReference>
<name>A0A0G2F004_PHACM</name>
<dbReference type="InterPro" id="IPR012341">
    <property type="entry name" value="6hp_glycosidase-like_sf"/>
</dbReference>
<dbReference type="InterPro" id="IPR001382">
    <property type="entry name" value="Glyco_hydro_47"/>
</dbReference>
<dbReference type="GO" id="GO:0016020">
    <property type="term" value="C:membrane"/>
    <property type="evidence" value="ECO:0007669"/>
    <property type="project" value="InterPro"/>
</dbReference>
<organism evidence="10 11">
    <name type="scientific">Phaeomoniella chlamydospora</name>
    <name type="common">Phaeoacremonium chlamydosporum</name>
    <dbReference type="NCBI Taxonomy" id="158046"/>
    <lineage>
        <taxon>Eukaryota</taxon>
        <taxon>Fungi</taxon>
        <taxon>Dikarya</taxon>
        <taxon>Ascomycota</taxon>
        <taxon>Pezizomycotina</taxon>
        <taxon>Eurotiomycetes</taxon>
        <taxon>Chaetothyriomycetidae</taxon>
        <taxon>Phaeomoniellales</taxon>
        <taxon>Phaeomoniellaceae</taxon>
        <taxon>Phaeomoniella</taxon>
    </lineage>
</organism>
<evidence type="ECO:0000256" key="2">
    <source>
        <dbReference type="ARBA" id="ARBA00004922"/>
    </source>
</evidence>
<evidence type="ECO:0000313" key="11">
    <source>
        <dbReference type="Proteomes" id="UP000053317"/>
    </source>
</evidence>
<dbReference type="OrthoDB" id="8118055at2759"/>
<comment type="similarity">
    <text evidence="3 9">Belongs to the glycosyl hydrolase 47 family.</text>
</comment>
<evidence type="ECO:0000256" key="8">
    <source>
        <dbReference type="PIRSR" id="PIRSR601382-3"/>
    </source>
</evidence>
<sequence length="502" mass="56829">MRILPQNSPRQLPKIQYAFPQTFGFTRQDSRRKAVKKAFQKCWQSYKNFAWGKDELKPLSLGAKNEFGGWGVTLIDSLDTLWIMDLKDEFYEAVEAVALLDWENTNSTSCNIFETTIRHLGGLLSAYDLSQEPVLLDKAIELGDMLYAGFDTPNRLPPFWLDFQKARAGNLVADNHIPSASPGSLSLEFTRLAQITGNSKYYDAIARVTDLLEKHQGSTKLPGMWPTFLDLQEEIWFRGNSFTLGALADSLYEYFPKMYALLGGAEPVYENLYKASSMTIKEHILFRPMLPNNADILFSGTVNVNDEVPALNPEGQHLSCFVGGMFGIAGRLFGLDDHVDLGLRLTEGCIWAYNAFPSGIMPEIFAMVTCESLDGCEWDEERWKRDGDERLPKGFSNARAPSYSLRPEAIESVFILYRITGKAELREAAWQMFQSIQRETETEFGNAAITNVTITGSEKKDSMESFWLSETLKYFYLIFSDPDLINLDEFLIMTDNVAVLEL</sequence>
<dbReference type="UniPathway" id="UPA00378"/>
<dbReference type="InterPro" id="IPR050749">
    <property type="entry name" value="Glycosyl_Hydrolase_47"/>
</dbReference>
<proteinExistence type="inferred from homology"/>
<reference evidence="10 11" key="2">
    <citation type="submission" date="2015-05" db="EMBL/GenBank/DDBJ databases">
        <authorList>
            <person name="Morales-Cruz A."/>
            <person name="Amrine K.C."/>
            <person name="Cantu D."/>
        </authorList>
    </citation>
    <scope>NUCLEOTIDE SEQUENCE [LARGE SCALE GENOMIC DNA]</scope>
    <source>
        <strain evidence="10">UCRPC4</strain>
    </source>
</reference>
<feature type="binding site" evidence="7">
    <location>
        <position position="494"/>
    </location>
    <ligand>
        <name>Ca(2+)</name>
        <dbReference type="ChEBI" id="CHEBI:29108"/>
    </ligand>
</feature>
<dbReference type="PRINTS" id="PR00747">
    <property type="entry name" value="GLYHDRLASE47"/>
</dbReference>
<dbReference type="Pfam" id="PF01532">
    <property type="entry name" value="Glyco_hydro_47"/>
    <property type="match status" value="1"/>
</dbReference>
<accession>A0A0G2F004</accession>
<feature type="active site" description="Proton donor" evidence="6">
    <location>
        <position position="363"/>
    </location>
</feature>
<evidence type="ECO:0000256" key="1">
    <source>
        <dbReference type="ARBA" id="ARBA00001913"/>
    </source>
</evidence>
<dbReference type="SUPFAM" id="SSF48225">
    <property type="entry name" value="Seven-hairpin glycosidases"/>
    <property type="match status" value="1"/>
</dbReference>
<comment type="caution">
    <text evidence="10">The sequence shown here is derived from an EMBL/GenBank/DDBJ whole genome shotgun (WGS) entry which is preliminary data.</text>
</comment>
<keyword evidence="9" id="KW-0326">Glycosidase</keyword>
<evidence type="ECO:0000256" key="7">
    <source>
        <dbReference type="PIRSR" id="PIRSR601382-2"/>
    </source>
</evidence>
<protein>
    <recommendedName>
        <fullName evidence="9">alpha-1,2-Mannosidase</fullName>
        <ecNumber evidence="9">3.2.1.-</ecNumber>
    </recommendedName>
</protein>
<keyword evidence="7" id="KW-0479">Metal-binding</keyword>
<feature type="active site" evidence="6">
    <location>
        <position position="408"/>
    </location>
</feature>
<dbReference type="GO" id="GO:0036503">
    <property type="term" value="P:ERAD pathway"/>
    <property type="evidence" value="ECO:0007669"/>
    <property type="project" value="UniProtKB-ARBA"/>
</dbReference>
<evidence type="ECO:0000313" key="10">
    <source>
        <dbReference type="EMBL" id="KKY27626.1"/>
    </source>
</evidence>
<dbReference type="GO" id="GO:0005509">
    <property type="term" value="F:calcium ion binding"/>
    <property type="evidence" value="ECO:0007669"/>
    <property type="project" value="InterPro"/>
</dbReference>
<feature type="disulfide bond" evidence="8">
    <location>
        <begin position="320"/>
        <end position="349"/>
    </location>
</feature>
<keyword evidence="5 8" id="KW-1015">Disulfide bond</keyword>
<comment type="pathway">
    <text evidence="2">Protein modification; protein glycosylation.</text>
</comment>
<dbReference type="PANTHER" id="PTHR11742:SF89">
    <property type="entry name" value="ALPHA-1,2-MANNOSIDASE"/>
    <property type="match status" value="1"/>
</dbReference>
<dbReference type="EC" id="3.2.1.-" evidence="9"/>
<evidence type="ECO:0000256" key="3">
    <source>
        <dbReference type="ARBA" id="ARBA00007658"/>
    </source>
</evidence>
<evidence type="ECO:0000256" key="6">
    <source>
        <dbReference type="PIRSR" id="PIRSR601382-1"/>
    </source>
</evidence>
<dbReference type="GO" id="GO:0005975">
    <property type="term" value="P:carbohydrate metabolic process"/>
    <property type="evidence" value="ECO:0007669"/>
    <property type="project" value="InterPro"/>
</dbReference>
<reference evidence="10 11" key="1">
    <citation type="submission" date="2015-05" db="EMBL/GenBank/DDBJ databases">
        <title>Distinctive expansion of gene families associated with plant cell wall degradation and secondary metabolism in the genomes of grapevine trunk pathogens.</title>
        <authorList>
            <person name="Lawrence D.P."/>
            <person name="Travadon R."/>
            <person name="Rolshausen P.E."/>
            <person name="Baumgartner K."/>
        </authorList>
    </citation>
    <scope>NUCLEOTIDE SEQUENCE [LARGE SCALE GENOMIC DNA]</scope>
    <source>
        <strain evidence="10">UCRPC4</strain>
    </source>
</reference>
<dbReference type="GO" id="GO:0004571">
    <property type="term" value="F:mannosyl-oligosaccharide 1,2-alpha-mannosidase activity"/>
    <property type="evidence" value="ECO:0007669"/>
    <property type="project" value="InterPro"/>
</dbReference>
<evidence type="ECO:0000256" key="9">
    <source>
        <dbReference type="RuleBase" id="RU361193"/>
    </source>
</evidence>
<feature type="active site" description="Proton donor" evidence="6">
    <location>
        <position position="114"/>
    </location>
</feature>
<feature type="active site" evidence="6">
    <location>
        <position position="249"/>
    </location>
</feature>
<gene>
    <name evidence="10" type="ORF">UCRPC4_g00859</name>
</gene>
<dbReference type="GO" id="GO:0005783">
    <property type="term" value="C:endoplasmic reticulum"/>
    <property type="evidence" value="ECO:0007669"/>
    <property type="project" value="TreeGrafter"/>
</dbReference>
<keyword evidence="7" id="KW-0106">Calcium</keyword>
<comment type="cofactor">
    <cofactor evidence="1 7">
        <name>Ca(2+)</name>
        <dbReference type="ChEBI" id="CHEBI:29108"/>
    </cofactor>
</comment>
<dbReference type="Gene3D" id="1.50.10.10">
    <property type="match status" value="1"/>
</dbReference>
<keyword evidence="4 9" id="KW-0378">Hydrolase</keyword>
<dbReference type="FunFam" id="1.50.10.10:FF:000037">
    <property type="entry name" value="alpha-1,2-Mannosidase"/>
    <property type="match status" value="1"/>
</dbReference>
<dbReference type="PANTHER" id="PTHR11742">
    <property type="entry name" value="MANNOSYL-OLIGOSACCHARIDE ALPHA-1,2-MANNOSIDASE-RELATED"/>
    <property type="match status" value="1"/>
</dbReference>